<proteinExistence type="inferred from homology"/>
<dbReference type="GO" id="GO:0005886">
    <property type="term" value="C:plasma membrane"/>
    <property type="evidence" value="ECO:0007669"/>
    <property type="project" value="TreeGrafter"/>
</dbReference>
<keyword evidence="7 10" id="KW-0472">Membrane</keyword>
<sequence length="201" mass="22356">MRRDLPAQKEIKGTNPVIGIPLHRISDETMYNIVFIVLAAVGALLVAIPLPKALASGNVGTSTLVIWTELACLIQFANAIRWNGNIKNWAPVWCDFCGYFFTVVDVALVACSLSINRRLYMIVTLDPRRDEKFFNTVVDIIICVVMPWASIALQYVVQQYRFYIYEDVGCVAGVGTVNLTFPLVWMLPLFLGTVSAGYACV</sequence>
<protein>
    <submittedName>
        <fullName evidence="11">Putative fungal pheromone mating factor GPCR</fullName>
    </submittedName>
</protein>
<feature type="transmembrane region" description="Helical" evidence="10">
    <location>
        <begin position="30"/>
        <end position="50"/>
    </location>
</feature>
<evidence type="ECO:0000256" key="9">
    <source>
        <dbReference type="ARBA" id="ARBA00023224"/>
    </source>
</evidence>
<keyword evidence="3" id="KW-0589">Pheromone response</keyword>
<dbReference type="InterPro" id="IPR001499">
    <property type="entry name" value="GPCR_STE3"/>
</dbReference>
<accession>A0A8I3ACC9</accession>
<organism evidence="11 12">
    <name type="scientific">Boletus reticuloceps</name>
    <dbReference type="NCBI Taxonomy" id="495285"/>
    <lineage>
        <taxon>Eukaryota</taxon>
        <taxon>Fungi</taxon>
        <taxon>Dikarya</taxon>
        <taxon>Basidiomycota</taxon>
        <taxon>Agaricomycotina</taxon>
        <taxon>Agaricomycetes</taxon>
        <taxon>Agaricomycetidae</taxon>
        <taxon>Boletales</taxon>
        <taxon>Boletineae</taxon>
        <taxon>Boletaceae</taxon>
        <taxon>Boletoideae</taxon>
        <taxon>Boletus</taxon>
    </lineage>
</organism>
<dbReference type="PANTHER" id="PTHR28097">
    <property type="entry name" value="PHEROMONE A FACTOR RECEPTOR"/>
    <property type="match status" value="1"/>
</dbReference>
<evidence type="ECO:0000256" key="7">
    <source>
        <dbReference type="ARBA" id="ARBA00023136"/>
    </source>
</evidence>
<name>A0A8I3ACC9_9AGAM</name>
<evidence type="ECO:0000256" key="8">
    <source>
        <dbReference type="ARBA" id="ARBA00023170"/>
    </source>
</evidence>
<dbReference type="AlphaFoldDB" id="A0A8I3ACC9"/>
<evidence type="ECO:0000256" key="3">
    <source>
        <dbReference type="ARBA" id="ARBA00022507"/>
    </source>
</evidence>
<evidence type="ECO:0000256" key="1">
    <source>
        <dbReference type="ARBA" id="ARBA00004141"/>
    </source>
</evidence>
<reference evidence="11" key="1">
    <citation type="submission" date="2021-03" db="EMBL/GenBank/DDBJ databases">
        <title>Evolutionary innovations through gain and loss of genes in the ectomycorrhizal Boletales.</title>
        <authorList>
            <person name="Wu G."/>
            <person name="Miyauchi S."/>
            <person name="Morin E."/>
            <person name="Yang Z.-L."/>
            <person name="Xu J."/>
            <person name="Martin F.M."/>
        </authorList>
    </citation>
    <scope>NUCLEOTIDE SEQUENCE</scope>
    <source>
        <strain evidence="11">BR01</strain>
    </source>
</reference>
<dbReference type="GO" id="GO:0000750">
    <property type="term" value="P:pheromone-dependent signal transduction involved in conjugation with cellular fusion"/>
    <property type="evidence" value="ECO:0007669"/>
    <property type="project" value="TreeGrafter"/>
</dbReference>
<dbReference type="GO" id="GO:0004932">
    <property type="term" value="F:mating-type factor pheromone receptor activity"/>
    <property type="evidence" value="ECO:0007669"/>
    <property type="project" value="InterPro"/>
</dbReference>
<feature type="transmembrane region" description="Helical" evidence="10">
    <location>
        <begin position="135"/>
        <end position="156"/>
    </location>
</feature>
<keyword evidence="5 10" id="KW-1133">Transmembrane helix</keyword>
<keyword evidence="9" id="KW-0807">Transducer</keyword>
<feature type="transmembrane region" description="Helical" evidence="10">
    <location>
        <begin position="92"/>
        <end position="115"/>
    </location>
</feature>
<evidence type="ECO:0000256" key="10">
    <source>
        <dbReference type="SAM" id="Phobius"/>
    </source>
</evidence>
<dbReference type="PANTHER" id="PTHR28097:SF1">
    <property type="entry name" value="PHEROMONE A FACTOR RECEPTOR"/>
    <property type="match status" value="1"/>
</dbReference>
<feature type="transmembrane region" description="Helical" evidence="10">
    <location>
        <begin position="168"/>
        <end position="191"/>
    </location>
</feature>
<keyword evidence="12" id="KW-1185">Reference proteome</keyword>
<evidence type="ECO:0000256" key="4">
    <source>
        <dbReference type="ARBA" id="ARBA00022692"/>
    </source>
</evidence>
<comment type="similarity">
    <text evidence="2">Belongs to the G-protein coupled receptor 4 family.</text>
</comment>
<comment type="caution">
    <text evidence="11">The sequence shown here is derived from an EMBL/GenBank/DDBJ whole genome shotgun (WGS) entry which is preliminary data.</text>
</comment>
<evidence type="ECO:0000313" key="12">
    <source>
        <dbReference type="Proteomes" id="UP000683000"/>
    </source>
</evidence>
<evidence type="ECO:0000313" key="11">
    <source>
        <dbReference type="EMBL" id="KAG6377376.1"/>
    </source>
</evidence>
<keyword evidence="6" id="KW-0297">G-protein coupled receptor</keyword>
<keyword evidence="8" id="KW-0675">Receptor</keyword>
<dbReference type="Pfam" id="PF02076">
    <property type="entry name" value="STE3"/>
    <property type="match status" value="1"/>
</dbReference>
<dbReference type="Proteomes" id="UP000683000">
    <property type="component" value="Unassembled WGS sequence"/>
</dbReference>
<dbReference type="OrthoDB" id="2874149at2759"/>
<comment type="subcellular location">
    <subcellularLocation>
        <location evidence="1">Membrane</location>
        <topology evidence="1">Multi-pass membrane protein</topology>
    </subcellularLocation>
</comment>
<dbReference type="PRINTS" id="PR00899">
    <property type="entry name" value="GPCRSTE3"/>
</dbReference>
<gene>
    <name evidence="11" type="ORF">JVT61DRAFT_15172</name>
</gene>
<evidence type="ECO:0000256" key="5">
    <source>
        <dbReference type="ARBA" id="ARBA00022989"/>
    </source>
</evidence>
<evidence type="ECO:0000256" key="2">
    <source>
        <dbReference type="ARBA" id="ARBA00011085"/>
    </source>
</evidence>
<keyword evidence="4 10" id="KW-0812">Transmembrane</keyword>
<dbReference type="EMBL" id="JAGFBS010000009">
    <property type="protein sequence ID" value="KAG6377376.1"/>
    <property type="molecule type" value="Genomic_DNA"/>
</dbReference>
<evidence type="ECO:0000256" key="6">
    <source>
        <dbReference type="ARBA" id="ARBA00023040"/>
    </source>
</evidence>